<name>A0A9P3GRR7_9APHY</name>
<evidence type="ECO:0000313" key="4">
    <source>
        <dbReference type="EMBL" id="GJF00639.1"/>
    </source>
</evidence>
<dbReference type="OrthoDB" id="2755049at2759"/>
<feature type="transmembrane region" description="Helical" evidence="2">
    <location>
        <begin position="49"/>
        <end position="76"/>
    </location>
</feature>
<dbReference type="AlphaFoldDB" id="A0A9P3GRR7"/>
<protein>
    <recommendedName>
        <fullName evidence="3">DUF6533 domain-containing protein</fullName>
    </recommendedName>
</protein>
<feature type="domain" description="DUF6533" evidence="3">
    <location>
        <begin position="22"/>
        <end position="65"/>
    </location>
</feature>
<feature type="transmembrane region" description="Helical" evidence="2">
    <location>
        <begin position="116"/>
        <end position="136"/>
    </location>
</feature>
<keyword evidence="2" id="KW-0812">Transmembrane</keyword>
<feature type="compositionally biased region" description="Basic residues" evidence="1">
    <location>
        <begin position="235"/>
        <end position="244"/>
    </location>
</feature>
<feature type="region of interest" description="Disordered" evidence="1">
    <location>
        <begin position="219"/>
        <end position="293"/>
    </location>
</feature>
<reference evidence="4 5" key="1">
    <citation type="submission" date="2021-08" db="EMBL/GenBank/DDBJ databases">
        <title>Draft Genome Sequence of Phanerochaete sordida strain YK-624.</title>
        <authorList>
            <person name="Mori T."/>
            <person name="Dohra H."/>
            <person name="Suzuki T."/>
            <person name="Kawagishi H."/>
            <person name="Hirai H."/>
        </authorList>
    </citation>
    <scope>NUCLEOTIDE SEQUENCE [LARGE SCALE GENOMIC DNA]</scope>
    <source>
        <strain evidence="4 5">YK-624</strain>
    </source>
</reference>
<evidence type="ECO:0000259" key="3">
    <source>
        <dbReference type="Pfam" id="PF20151"/>
    </source>
</evidence>
<sequence>MDEDDVILQEDLRLLYENLDVTFALLSLVAYEFLVTVDQEMFCVWKKKLTATSLLLLATRWLMVLGPLVGSVLWPLDWCRPVVTLTAVLYFMTLTVIAAVYALRIYALWQGTSFKWIFAALVFALSFVPVATNIFAQVHTVTEVDSIGPLLNCNAWINAPAKLNEDALPDPEQRHRRRRPRPGAHVGQVVPAVPPDAAARLAFVRRHDPTSRWDAVLRRAAGHEHPPADHLHRERSLRRRRHRCSAPIHASRARAALHAEPALVGPADRPLQRRGCEHERRTRRALSGRTRGY</sequence>
<dbReference type="EMBL" id="BPQB01000176">
    <property type="protein sequence ID" value="GJF00639.1"/>
    <property type="molecule type" value="Genomic_DNA"/>
</dbReference>
<feature type="transmembrane region" description="Helical" evidence="2">
    <location>
        <begin position="82"/>
        <end position="104"/>
    </location>
</feature>
<gene>
    <name evidence="4" type="ORF">PsYK624_169330</name>
</gene>
<evidence type="ECO:0000313" key="5">
    <source>
        <dbReference type="Proteomes" id="UP000703269"/>
    </source>
</evidence>
<feature type="region of interest" description="Disordered" evidence="1">
    <location>
        <begin position="166"/>
        <end position="189"/>
    </location>
</feature>
<keyword evidence="2" id="KW-0472">Membrane</keyword>
<dbReference type="Proteomes" id="UP000703269">
    <property type="component" value="Unassembled WGS sequence"/>
</dbReference>
<evidence type="ECO:0000256" key="1">
    <source>
        <dbReference type="SAM" id="MobiDB-lite"/>
    </source>
</evidence>
<feature type="transmembrane region" description="Helical" evidence="2">
    <location>
        <begin position="21"/>
        <end position="37"/>
    </location>
</feature>
<keyword evidence="2" id="KW-1133">Transmembrane helix</keyword>
<evidence type="ECO:0000256" key="2">
    <source>
        <dbReference type="SAM" id="Phobius"/>
    </source>
</evidence>
<comment type="caution">
    <text evidence="4">The sequence shown here is derived from an EMBL/GenBank/DDBJ whole genome shotgun (WGS) entry which is preliminary data.</text>
</comment>
<accession>A0A9P3GRR7</accession>
<keyword evidence="5" id="KW-1185">Reference proteome</keyword>
<feature type="compositionally biased region" description="Basic and acidic residues" evidence="1">
    <location>
        <begin position="270"/>
        <end position="280"/>
    </location>
</feature>
<feature type="compositionally biased region" description="Basic and acidic residues" evidence="1">
    <location>
        <begin position="219"/>
        <end position="234"/>
    </location>
</feature>
<feature type="compositionally biased region" description="Basic residues" evidence="1">
    <location>
        <begin position="281"/>
        <end position="293"/>
    </location>
</feature>
<proteinExistence type="predicted"/>
<organism evidence="4 5">
    <name type="scientific">Phanerochaete sordida</name>
    <dbReference type="NCBI Taxonomy" id="48140"/>
    <lineage>
        <taxon>Eukaryota</taxon>
        <taxon>Fungi</taxon>
        <taxon>Dikarya</taxon>
        <taxon>Basidiomycota</taxon>
        <taxon>Agaricomycotina</taxon>
        <taxon>Agaricomycetes</taxon>
        <taxon>Polyporales</taxon>
        <taxon>Phanerochaetaceae</taxon>
        <taxon>Phanerochaete</taxon>
    </lineage>
</organism>
<dbReference type="InterPro" id="IPR045340">
    <property type="entry name" value="DUF6533"/>
</dbReference>
<dbReference type="Pfam" id="PF20151">
    <property type="entry name" value="DUF6533"/>
    <property type="match status" value="1"/>
</dbReference>